<dbReference type="EMBL" id="CAJVPG010000044">
    <property type="protein sequence ID" value="CAG8275632.1"/>
    <property type="molecule type" value="Genomic_DNA"/>
</dbReference>
<feature type="compositionally biased region" description="Acidic residues" evidence="3">
    <location>
        <begin position="351"/>
        <end position="362"/>
    </location>
</feature>
<dbReference type="FunFam" id="3.60.20.30:FF:000007">
    <property type="entry name" value="Similar to threonine aspartase"/>
    <property type="match status" value="1"/>
</dbReference>
<dbReference type="SUPFAM" id="SSF56235">
    <property type="entry name" value="N-terminal nucleophile aminohydrolases (Ntn hydrolases)"/>
    <property type="match status" value="1"/>
</dbReference>
<protein>
    <recommendedName>
        <fullName evidence="6">Asparaginase</fullName>
    </recommendedName>
</protein>
<feature type="active site" description="Nucleophile" evidence="1">
    <location>
        <position position="367"/>
    </location>
</feature>
<evidence type="ECO:0008006" key="6">
    <source>
        <dbReference type="Google" id="ProtNLM"/>
    </source>
</evidence>
<dbReference type="Gene3D" id="3.60.20.30">
    <property type="entry name" value="(Glycosyl)asparaginase"/>
    <property type="match status" value="1"/>
</dbReference>
<dbReference type="PANTHER" id="PTHR10188">
    <property type="entry name" value="L-ASPARAGINASE"/>
    <property type="match status" value="1"/>
</dbReference>
<comment type="caution">
    <text evidence="4">The sequence shown here is derived from an EMBL/GenBank/DDBJ whole genome shotgun (WGS) entry which is preliminary data.</text>
</comment>
<feature type="compositionally biased region" description="Basic and acidic residues" evidence="3">
    <location>
        <begin position="305"/>
        <end position="339"/>
    </location>
</feature>
<feature type="site" description="Cleavage; by autolysis" evidence="2">
    <location>
        <begin position="366"/>
        <end position="367"/>
    </location>
</feature>
<evidence type="ECO:0000256" key="3">
    <source>
        <dbReference type="SAM" id="MobiDB-lite"/>
    </source>
</evidence>
<evidence type="ECO:0000256" key="2">
    <source>
        <dbReference type="PIRSR" id="PIRSR600246-3"/>
    </source>
</evidence>
<dbReference type="InterPro" id="IPR037464">
    <property type="entry name" value="Taspase1"/>
</dbReference>
<dbReference type="CDD" id="cd04514">
    <property type="entry name" value="Taspase1_like"/>
    <property type="match status" value="1"/>
</dbReference>
<dbReference type="GO" id="GO:0005737">
    <property type="term" value="C:cytoplasm"/>
    <property type="evidence" value="ECO:0007669"/>
    <property type="project" value="TreeGrafter"/>
</dbReference>
<dbReference type="InterPro" id="IPR029055">
    <property type="entry name" value="Ntn_hydrolases_N"/>
</dbReference>
<proteinExistence type="predicted"/>
<feature type="compositionally biased region" description="Polar residues" evidence="3">
    <location>
        <begin position="232"/>
        <end position="250"/>
    </location>
</feature>
<organism evidence="4 5">
    <name type="scientific">Penicillium salamii</name>
    <dbReference type="NCBI Taxonomy" id="1612424"/>
    <lineage>
        <taxon>Eukaryota</taxon>
        <taxon>Fungi</taxon>
        <taxon>Dikarya</taxon>
        <taxon>Ascomycota</taxon>
        <taxon>Pezizomycotina</taxon>
        <taxon>Eurotiomycetes</taxon>
        <taxon>Eurotiomycetidae</taxon>
        <taxon>Eurotiales</taxon>
        <taxon>Aspergillaceae</taxon>
        <taxon>Penicillium</taxon>
    </lineage>
</organism>
<gene>
    <name evidence="4" type="ORF">PSALAMII_LOCUS1288</name>
</gene>
<dbReference type="GO" id="GO:0051604">
    <property type="term" value="P:protein maturation"/>
    <property type="evidence" value="ECO:0007669"/>
    <property type="project" value="TreeGrafter"/>
</dbReference>
<dbReference type="InterPro" id="IPR000246">
    <property type="entry name" value="Peptidase_T2"/>
</dbReference>
<name>A0A9W4IBC6_9EURO</name>
<feature type="compositionally biased region" description="Low complexity" evidence="3">
    <location>
        <begin position="283"/>
        <end position="299"/>
    </location>
</feature>
<keyword evidence="5" id="KW-1185">Reference proteome</keyword>
<feature type="region of interest" description="Disordered" evidence="3">
    <location>
        <begin position="224"/>
        <end position="362"/>
    </location>
</feature>
<dbReference type="OrthoDB" id="77601at2759"/>
<dbReference type="GO" id="GO:0004298">
    <property type="term" value="F:threonine-type endopeptidase activity"/>
    <property type="evidence" value="ECO:0007669"/>
    <property type="project" value="InterPro"/>
</dbReference>
<reference evidence="4" key="1">
    <citation type="submission" date="2021-07" db="EMBL/GenBank/DDBJ databases">
        <authorList>
            <person name="Branca A.L. A."/>
        </authorList>
    </citation>
    <scope>NUCLEOTIDE SEQUENCE</scope>
</reference>
<sequence length="552" mass="60019">MAQPFRHDGKCAIFIHAGAGFHSLENEKKHLEACDKAATKAMAFLRNGATAIDAVEVALMILEDNPITNAGYGSNLNERGAVECDAVIVDHHGHSGAAGAVQCGFLVHSVYVHPNSEIGVKNPIMLARKIYDRANLKMGMSRVPPNFLVGKGAQDFAWDHGVITIPDEGLIAPVAEQRYKTWAAEVEDYERDNEFNEDLGYWCRPPLTPLDERIQRLEKQDLIEYPERHDQNSVVTSDPEQELKSLNNRTPPVGGKGRHTSSPSYPPRRKKVKLSHESRVRQSPYSSDLSPSSSLSPDGSPERSPASDKEDSSTDDKEDSSTDDKEDSPTDDKEDSPTDDKDDSPANDTNWENEEDEDEDEDLITDTIGAIAIDRYGNIAAGSSSGGIGMKHRGRIGPAALIGIGSHVIPEDMTDPEGTTCAVVTSGTGELIAGTLAASTCAQRMYYSQKMGPNGTFTHVLEEDAIKSWMKKEFMVTLLEHPVVANSFLFGAIGVMVVKKTNSGVELYFAHNTDSFALASFSSNAARPSCLMSRGKRGTIAQGGCRIKFDTS</sequence>
<accession>A0A9W4IBC6</accession>
<dbReference type="Pfam" id="PF01112">
    <property type="entry name" value="Asparaginase_2"/>
    <property type="match status" value="2"/>
</dbReference>
<evidence type="ECO:0000313" key="4">
    <source>
        <dbReference type="EMBL" id="CAG8275632.1"/>
    </source>
</evidence>
<dbReference type="AlphaFoldDB" id="A0A9W4IBC6"/>
<dbReference type="Proteomes" id="UP001152649">
    <property type="component" value="Unassembled WGS sequence"/>
</dbReference>
<dbReference type="PANTHER" id="PTHR10188:SF8">
    <property type="entry name" value="THREONINE ASPARTASE 1"/>
    <property type="match status" value="1"/>
</dbReference>
<evidence type="ECO:0000256" key="1">
    <source>
        <dbReference type="PIRSR" id="PIRSR600246-1"/>
    </source>
</evidence>
<evidence type="ECO:0000313" key="5">
    <source>
        <dbReference type="Proteomes" id="UP001152649"/>
    </source>
</evidence>